<gene>
    <name evidence="1" type="ORF">CARUB_v10003277mg</name>
</gene>
<sequence length="137" mass="15643">MALMLFARSETARAATLVVSNQLQTRKNVAVFVTCGPTPELSESVHVGQKTVIDIPNAAGDNENAEASRVLSHTRCVGTFYVKAHESAPYETWYDLYDSDKDNCKDSCFVTVKDDGFFRWNNNKRTWDRIHSKTWWY</sequence>
<evidence type="ECO:0000313" key="1">
    <source>
        <dbReference type="EMBL" id="EOA22609.1"/>
    </source>
</evidence>
<dbReference type="KEGG" id="crb:17883253"/>
<dbReference type="Proteomes" id="UP000029121">
    <property type="component" value="Unassembled WGS sequence"/>
</dbReference>
<dbReference type="AlphaFoldDB" id="R0H068"/>
<name>R0H068_9BRAS</name>
<dbReference type="eggNOG" id="ENOG502R1HQ">
    <property type="taxonomic scope" value="Eukaryota"/>
</dbReference>
<evidence type="ECO:0000313" key="2">
    <source>
        <dbReference type="Proteomes" id="UP000029121"/>
    </source>
</evidence>
<reference evidence="2" key="1">
    <citation type="journal article" date="2013" name="Nat. Genet.">
        <title>The Capsella rubella genome and the genomic consequences of rapid mating system evolution.</title>
        <authorList>
            <person name="Slotte T."/>
            <person name="Hazzouri K.M."/>
            <person name="Agren J.A."/>
            <person name="Koenig D."/>
            <person name="Maumus F."/>
            <person name="Guo Y.L."/>
            <person name="Steige K."/>
            <person name="Platts A.E."/>
            <person name="Escobar J.S."/>
            <person name="Newman L.K."/>
            <person name="Wang W."/>
            <person name="Mandakova T."/>
            <person name="Vello E."/>
            <person name="Smith L.M."/>
            <person name="Henz S.R."/>
            <person name="Steffen J."/>
            <person name="Takuno S."/>
            <person name="Brandvain Y."/>
            <person name="Coop G."/>
            <person name="Andolfatto P."/>
            <person name="Hu T.T."/>
            <person name="Blanchette M."/>
            <person name="Clark R.M."/>
            <person name="Quesneville H."/>
            <person name="Nordborg M."/>
            <person name="Gaut B.S."/>
            <person name="Lysak M.A."/>
            <person name="Jenkins J."/>
            <person name="Grimwood J."/>
            <person name="Chapman J."/>
            <person name="Prochnik S."/>
            <person name="Shu S."/>
            <person name="Rokhsar D."/>
            <person name="Schmutz J."/>
            <person name="Weigel D."/>
            <person name="Wright S.I."/>
        </authorList>
    </citation>
    <scope>NUCLEOTIDE SEQUENCE [LARGE SCALE GENOMIC DNA]</scope>
    <source>
        <strain evidence="2">cv. Monte Gargano</strain>
    </source>
</reference>
<keyword evidence="2" id="KW-1185">Reference proteome</keyword>
<dbReference type="OrthoDB" id="1094696at2759"/>
<protein>
    <recommendedName>
        <fullName evidence="3">S-protein homolog</fullName>
    </recommendedName>
</protein>
<evidence type="ECO:0008006" key="3">
    <source>
        <dbReference type="Google" id="ProtNLM"/>
    </source>
</evidence>
<organism evidence="1 2">
    <name type="scientific">Capsella rubella</name>
    <dbReference type="NCBI Taxonomy" id="81985"/>
    <lineage>
        <taxon>Eukaryota</taxon>
        <taxon>Viridiplantae</taxon>
        <taxon>Streptophyta</taxon>
        <taxon>Embryophyta</taxon>
        <taxon>Tracheophyta</taxon>
        <taxon>Spermatophyta</taxon>
        <taxon>Magnoliopsida</taxon>
        <taxon>eudicotyledons</taxon>
        <taxon>Gunneridae</taxon>
        <taxon>Pentapetalae</taxon>
        <taxon>rosids</taxon>
        <taxon>malvids</taxon>
        <taxon>Brassicales</taxon>
        <taxon>Brassicaceae</taxon>
        <taxon>Camelineae</taxon>
        <taxon>Capsella</taxon>
    </lineage>
</organism>
<proteinExistence type="predicted"/>
<accession>R0H068</accession>
<dbReference type="EMBL" id="KB870810">
    <property type="protein sequence ID" value="EOA22609.1"/>
    <property type="molecule type" value="Genomic_DNA"/>
</dbReference>